<dbReference type="InParanoid" id="A0A165DLJ8"/>
<gene>
    <name evidence="1" type="ORF">EXIGLDRAFT_272660</name>
</gene>
<dbReference type="EMBL" id="KV426209">
    <property type="protein sequence ID" value="KZV84841.1"/>
    <property type="molecule type" value="Genomic_DNA"/>
</dbReference>
<protein>
    <submittedName>
        <fullName evidence="1">Uncharacterized protein</fullName>
    </submittedName>
</protein>
<evidence type="ECO:0000313" key="2">
    <source>
        <dbReference type="Proteomes" id="UP000077266"/>
    </source>
</evidence>
<dbReference type="AlphaFoldDB" id="A0A165DLJ8"/>
<dbReference type="Proteomes" id="UP000077266">
    <property type="component" value="Unassembled WGS sequence"/>
</dbReference>
<sequence>MQENYSTYAPWSPSGHRGVLARNKRKIDFQAAQPRLRLHVGLCRGKMRHGHDDYAPCAQPAGLDFIWCLSRRSAAAHGRSSRLSHSLTLAPALSRPRDVFRCRRGSPLCNDLTANLVPSAFYIASGSACRDTQSRPARAHAFTLGRHRRSVSDARGQLGHVIARTVTRRRRSVLRRPHPRVMSPHPPLAMDYKTCSRFLTRAVSLHSDPTP</sequence>
<reference evidence="1 2" key="1">
    <citation type="journal article" date="2016" name="Mol. Biol. Evol.">
        <title>Comparative Genomics of Early-Diverging Mushroom-Forming Fungi Provides Insights into the Origins of Lignocellulose Decay Capabilities.</title>
        <authorList>
            <person name="Nagy L.G."/>
            <person name="Riley R."/>
            <person name="Tritt A."/>
            <person name="Adam C."/>
            <person name="Daum C."/>
            <person name="Floudas D."/>
            <person name="Sun H."/>
            <person name="Yadav J.S."/>
            <person name="Pangilinan J."/>
            <person name="Larsson K.H."/>
            <person name="Matsuura K."/>
            <person name="Barry K."/>
            <person name="Labutti K."/>
            <person name="Kuo R."/>
            <person name="Ohm R.A."/>
            <person name="Bhattacharya S.S."/>
            <person name="Shirouzu T."/>
            <person name="Yoshinaga Y."/>
            <person name="Martin F.M."/>
            <person name="Grigoriev I.V."/>
            <person name="Hibbett D.S."/>
        </authorList>
    </citation>
    <scope>NUCLEOTIDE SEQUENCE [LARGE SCALE GENOMIC DNA]</scope>
    <source>
        <strain evidence="1 2">HHB12029</strain>
    </source>
</reference>
<accession>A0A165DLJ8</accession>
<keyword evidence="2" id="KW-1185">Reference proteome</keyword>
<evidence type="ECO:0000313" key="1">
    <source>
        <dbReference type="EMBL" id="KZV84841.1"/>
    </source>
</evidence>
<proteinExistence type="predicted"/>
<name>A0A165DLJ8_EXIGL</name>
<organism evidence="1 2">
    <name type="scientific">Exidia glandulosa HHB12029</name>
    <dbReference type="NCBI Taxonomy" id="1314781"/>
    <lineage>
        <taxon>Eukaryota</taxon>
        <taxon>Fungi</taxon>
        <taxon>Dikarya</taxon>
        <taxon>Basidiomycota</taxon>
        <taxon>Agaricomycotina</taxon>
        <taxon>Agaricomycetes</taxon>
        <taxon>Auriculariales</taxon>
        <taxon>Exidiaceae</taxon>
        <taxon>Exidia</taxon>
    </lineage>
</organism>